<name>A0A0A0D9B8_9PROT</name>
<comment type="similarity">
    <text evidence="1">Belongs to the LysR transcriptional regulatory family.</text>
</comment>
<proteinExistence type="inferred from homology"/>
<evidence type="ECO:0000259" key="5">
    <source>
        <dbReference type="PROSITE" id="PS50931"/>
    </source>
</evidence>
<organism evidence="6 7">
    <name type="scientific">Inquilinus limosus MP06</name>
    <dbReference type="NCBI Taxonomy" id="1398085"/>
    <lineage>
        <taxon>Bacteria</taxon>
        <taxon>Pseudomonadati</taxon>
        <taxon>Pseudomonadota</taxon>
        <taxon>Alphaproteobacteria</taxon>
        <taxon>Rhodospirillales</taxon>
        <taxon>Rhodospirillaceae</taxon>
        <taxon>Inquilinus</taxon>
    </lineage>
</organism>
<dbReference type="InterPro" id="IPR036390">
    <property type="entry name" value="WH_DNA-bd_sf"/>
</dbReference>
<keyword evidence="2" id="KW-0805">Transcription regulation</keyword>
<dbReference type="RefSeq" id="WP_034834295.1">
    <property type="nucleotide sequence ID" value="NZ_JANX01000072.1"/>
</dbReference>
<dbReference type="PROSITE" id="PS50931">
    <property type="entry name" value="HTH_LYSR"/>
    <property type="match status" value="1"/>
</dbReference>
<dbReference type="InterPro" id="IPR036388">
    <property type="entry name" value="WH-like_DNA-bd_sf"/>
</dbReference>
<dbReference type="PANTHER" id="PTHR30118:SF15">
    <property type="entry name" value="TRANSCRIPTIONAL REGULATORY PROTEIN"/>
    <property type="match status" value="1"/>
</dbReference>
<dbReference type="Pfam" id="PF03466">
    <property type="entry name" value="LysR_substrate"/>
    <property type="match status" value="1"/>
</dbReference>
<evidence type="ECO:0000256" key="1">
    <source>
        <dbReference type="ARBA" id="ARBA00009437"/>
    </source>
</evidence>
<dbReference type="SUPFAM" id="SSF46785">
    <property type="entry name" value="Winged helix' DNA-binding domain"/>
    <property type="match status" value="1"/>
</dbReference>
<dbReference type="InterPro" id="IPR005119">
    <property type="entry name" value="LysR_subst-bd"/>
</dbReference>
<dbReference type="SUPFAM" id="SSF53850">
    <property type="entry name" value="Periplasmic binding protein-like II"/>
    <property type="match status" value="1"/>
</dbReference>
<dbReference type="InterPro" id="IPR050389">
    <property type="entry name" value="LysR-type_TF"/>
</dbReference>
<sequence>MGSIDHFDLRSFDLNLLVAFDALMQERTVTRAATRLKVQQPAMSHSLSTLRVLLQDELFVRVGQAMQPTARARALAPRIRQALLQMQEVLRDEDSFDPETQDRIFRLGFSSELELLLMPDLAAELRRCAPGIRVIGRPVLREEVHRLLDGGEIDLAVGCFDHTAGRHHGLDLFEQALACCFNREKLPLDPPVDLDTYLTTGHALVTVNNLLQGCLDEALDRVGASLNVTMASAEFMTVLSAAAEAPVLATLPARMARRYGPRFGLTLSPLPLPLELRLPRVAMVWSAQTDRDPGAAWLRDRVAPILQRQAN</sequence>
<feature type="domain" description="HTH lysR-type" evidence="5">
    <location>
        <begin position="12"/>
        <end position="69"/>
    </location>
</feature>
<dbReference type="Gene3D" id="1.10.10.10">
    <property type="entry name" value="Winged helix-like DNA-binding domain superfamily/Winged helix DNA-binding domain"/>
    <property type="match status" value="1"/>
</dbReference>
<evidence type="ECO:0000256" key="2">
    <source>
        <dbReference type="ARBA" id="ARBA00023015"/>
    </source>
</evidence>
<comment type="caution">
    <text evidence="6">The sequence shown here is derived from an EMBL/GenBank/DDBJ whole genome shotgun (WGS) entry which is preliminary data.</text>
</comment>
<protein>
    <submittedName>
        <fullName evidence="6">LysR family transcriptional regulator</fullName>
    </submittedName>
</protein>
<accession>A0A0A0D9B8</accession>
<keyword evidence="3" id="KW-0238">DNA-binding</keyword>
<dbReference type="GO" id="GO:0003700">
    <property type="term" value="F:DNA-binding transcription factor activity"/>
    <property type="evidence" value="ECO:0007669"/>
    <property type="project" value="InterPro"/>
</dbReference>
<evidence type="ECO:0000313" key="7">
    <source>
        <dbReference type="Proteomes" id="UP000029995"/>
    </source>
</evidence>
<dbReference type="Proteomes" id="UP000029995">
    <property type="component" value="Unassembled WGS sequence"/>
</dbReference>
<evidence type="ECO:0000256" key="3">
    <source>
        <dbReference type="ARBA" id="ARBA00023125"/>
    </source>
</evidence>
<dbReference type="Pfam" id="PF00126">
    <property type="entry name" value="HTH_1"/>
    <property type="match status" value="1"/>
</dbReference>
<dbReference type="InterPro" id="IPR000847">
    <property type="entry name" value="LysR_HTH_N"/>
</dbReference>
<dbReference type="PRINTS" id="PR00039">
    <property type="entry name" value="HTHLYSR"/>
</dbReference>
<dbReference type="OrthoDB" id="9774011at2"/>
<evidence type="ECO:0000313" key="6">
    <source>
        <dbReference type="EMBL" id="KGM34729.1"/>
    </source>
</evidence>
<keyword evidence="4" id="KW-0804">Transcription</keyword>
<dbReference type="PANTHER" id="PTHR30118">
    <property type="entry name" value="HTH-TYPE TRANSCRIPTIONAL REGULATOR LEUO-RELATED"/>
    <property type="match status" value="1"/>
</dbReference>
<dbReference type="EMBL" id="JANX01000072">
    <property type="protein sequence ID" value="KGM34729.1"/>
    <property type="molecule type" value="Genomic_DNA"/>
</dbReference>
<gene>
    <name evidence="6" type="ORF">P409_08500</name>
</gene>
<reference evidence="6 7" key="1">
    <citation type="submission" date="2014-01" db="EMBL/GenBank/DDBJ databases">
        <title>Genome sequence determination for a cystic fibrosis isolate, Inquilinus limosus.</title>
        <authorList>
            <person name="Pino M."/>
            <person name="Di Conza J."/>
            <person name="Gutkind G."/>
        </authorList>
    </citation>
    <scope>NUCLEOTIDE SEQUENCE [LARGE SCALE GENOMIC DNA]</scope>
    <source>
        <strain evidence="6 7">MP06</strain>
    </source>
</reference>
<dbReference type="AlphaFoldDB" id="A0A0A0D9B8"/>
<evidence type="ECO:0000256" key="4">
    <source>
        <dbReference type="ARBA" id="ARBA00023163"/>
    </source>
</evidence>
<dbReference type="GO" id="GO:0003677">
    <property type="term" value="F:DNA binding"/>
    <property type="evidence" value="ECO:0007669"/>
    <property type="project" value="UniProtKB-KW"/>
</dbReference>
<dbReference type="Gene3D" id="3.40.190.10">
    <property type="entry name" value="Periplasmic binding protein-like II"/>
    <property type="match status" value="2"/>
</dbReference>